<keyword evidence="3" id="KW-1185">Reference proteome</keyword>
<dbReference type="SUPFAM" id="SSF47413">
    <property type="entry name" value="lambda repressor-like DNA-binding domains"/>
    <property type="match status" value="1"/>
</dbReference>
<dbReference type="InterPro" id="IPR001387">
    <property type="entry name" value="Cro/C1-type_HTH"/>
</dbReference>
<evidence type="ECO:0000313" key="2">
    <source>
        <dbReference type="EMBL" id="EIM58295.1"/>
    </source>
</evidence>
<protein>
    <submittedName>
        <fullName evidence="2">Plasmid maintenance system antidote protein</fullName>
    </submittedName>
</protein>
<evidence type="ECO:0000259" key="1">
    <source>
        <dbReference type="PROSITE" id="PS50943"/>
    </source>
</evidence>
<dbReference type="Gene3D" id="1.10.260.40">
    <property type="entry name" value="lambda repressor-like DNA-binding domains"/>
    <property type="match status" value="1"/>
</dbReference>
<dbReference type="HOGENOM" id="CLU_163210_0_0_9"/>
<reference evidence="2 3" key="1">
    <citation type="submission" date="2010-08" db="EMBL/GenBank/DDBJ databases">
        <authorList>
            <consortium name="US DOE Joint Genome Institute (JGI-PGF)"/>
            <person name="Lucas S."/>
            <person name="Copeland A."/>
            <person name="Lapidus A."/>
            <person name="Cheng J.-F."/>
            <person name="Bruce D."/>
            <person name="Goodwin L."/>
            <person name="Pitluck S."/>
            <person name="Land M.L."/>
            <person name="Hauser L."/>
            <person name="Chang Y.-J."/>
            <person name="Anderson I.J."/>
            <person name="Johnson E."/>
            <person name="Mulhopadhyay B."/>
            <person name="Kyrpides N."/>
            <person name="Woyke T.J."/>
        </authorList>
    </citation>
    <scope>NUCLEOTIDE SEQUENCE [LARGE SCALE GENOMIC DNA]</scope>
    <source>
        <strain evidence="2 3">6</strain>
    </source>
</reference>
<gene>
    <name evidence="2" type="ORF">EubceDRAFT1_2580</name>
</gene>
<name>I5AWX2_EUBC6</name>
<dbReference type="STRING" id="633697.EubceDRAFT1_2580"/>
<proteinExistence type="predicted"/>
<organism evidence="2 3">
    <name type="scientific">Eubacterium cellulosolvens (strain ATCC 43171 / JCM 9499 / 6)</name>
    <name type="common">Cillobacterium cellulosolvens</name>
    <dbReference type="NCBI Taxonomy" id="633697"/>
    <lineage>
        <taxon>Bacteria</taxon>
        <taxon>Bacillati</taxon>
        <taxon>Bacillota</taxon>
        <taxon>Clostridia</taxon>
        <taxon>Eubacteriales</taxon>
        <taxon>Eubacteriaceae</taxon>
        <taxon>Eubacterium</taxon>
    </lineage>
</organism>
<dbReference type="Proteomes" id="UP000005753">
    <property type="component" value="Chromosome"/>
</dbReference>
<evidence type="ECO:0000313" key="3">
    <source>
        <dbReference type="Proteomes" id="UP000005753"/>
    </source>
</evidence>
<accession>I5AWX2</accession>
<dbReference type="AlphaFoldDB" id="I5AWX2"/>
<dbReference type="InterPro" id="IPR010982">
    <property type="entry name" value="Lambda_DNA-bd_dom_sf"/>
</dbReference>
<dbReference type="OrthoDB" id="2111891at2"/>
<dbReference type="eggNOG" id="COG1476">
    <property type="taxonomic scope" value="Bacteria"/>
</dbReference>
<dbReference type="GO" id="GO:0003677">
    <property type="term" value="F:DNA binding"/>
    <property type="evidence" value="ECO:0007669"/>
    <property type="project" value="InterPro"/>
</dbReference>
<dbReference type="EMBL" id="CM001487">
    <property type="protein sequence ID" value="EIM58295.1"/>
    <property type="molecule type" value="Genomic_DNA"/>
</dbReference>
<feature type="domain" description="HTH cro/C1-type" evidence="1">
    <location>
        <begin position="12"/>
        <end position="66"/>
    </location>
</feature>
<dbReference type="PROSITE" id="PS50943">
    <property type="entry name" value="HTH_CROC1"/>
    <property type="match status" value="1"/>
</dbReference>
<dbReference type="SMART" id="SM00530">
    <property type="entry name" value="HTH_XRE"/>
    <property type="match status" value="1"/>
</dbReference>
<dbReference type="Pfam" id="PF01381">
    <property type="entry name" value="HTH_3"/>
    <property type="match status" value="1"/>
</dbReference>
<dbReference type="CDD" id="cd00093">
    <property type="entry name" value="HTH_XRE"/>
    <property type="match status" value="1"/>
</dbReference>
<reference evidence="2 3" key="2">
    <citation type="submission" date="2012-02" db="EMBL/GenBank/DDBJ databases">
        <title>Improved High-Quality Draft sequence of Eubacterium cellulosolvens 6.</title>
        <authorList>
            <consortium name="US DOE Joint Genome Institute"/>
            <person name="Lucas S."/>
            <person name="Han J."/>
            <person name="Lapidus A."/>
            <person name="Cheng J.-F."/>
            <person name="Goodwin L."/>
            <person name="Pitluck S."/>
            <person name="Peters L."/>
            <person name="Mikhailova N."/>
            <person name="Gu W."/>
            <person name="Detter J.C."/>
            <person name="Han C."/>
            <person name="Tapia R."/>
            <person name="Land M."/>
            <person name="Hauser L."/>
            <person name="Kyrpides N."/>
            <person name="Ivanova N."/>
            <person name="Pagani I."/>
            <person name="Johnson E."/>
            <person name="Mukhopadhyay B."/>
            <person name="Anderson I."/>
            <person name="Woyke T."/>
        </authorList>
    </citation>
    <scope>NUCLEOTIDE SEQUENCE [LARGE SCALE GENOMIC DNA]</scope>
    <source>
        <strain evidence="2 3">6</strain>
    </source>
</reference>
<sequence length="125" mass="14038">MVDMNMMIAGNIQALLKKQNKKQTDLAEALGTNKQTVNKMLNGTRMINAIELKSISEYLGVKMEELTKISSGYKDTDIVHAFMGKVQSEEARQALKTADELSDMILFHKRVRQNGTAMMSPWGDE</sequence>